<protein>
    <recommendedName>
        <fullName evidence="1">DOG1 domain-containing protein</fullName>
    </recommendedName>
</protein>
<gene>
    <name evidence="2" type="ORF">Nepgr_032310</name>
</gene>
<dbReference type="GO" id="GO:0006351">
    <property type="term" value="P:DNA-templated transcription"/>
    <property type="evidence" value="ECO:0007669"/>
    <property type="project" value="InterPro"/>
</dbReference>
<evidence type="ECO:0000259" key="1">
    <source>
        <dbReference type="PROSITE" id="PS51806"/>
    </source>
</evidence>
<dbReference type="AlphaFoldDB" id="A0AAD3TKK8"/>
<dbReference type="GO" id="GO:0043565">
    <property type="term" value="F:sequence-specific DNA binding"/>
    <property type="evidence" value="ECO:0007669"/>
    <property type="project" value="InterPro"/>
</dbReference>
<dbReference type="PANTHER" id="PTHR46354">
    <property type="entry name" value="DOG1 DOMAIN-CONTAINING PROTEIN"/>
    <property type="match status" value="1"/>
</dbReference>
<evidence type="ECO:0000313" key="2">
    <source>
        <dbReference type="EMBL" id="GMH30467.1"/>
    </source>
</evidence>
<dbReference type="EMBL" id="BSYO01000038">
    <property type="protein sequence ID" value="GMH30467.1"/>
    <property type="molecule type" value="Genomic_DNA"/>
</dbReference>
<proteinExistence type="predicted"/>
<accession>A0AAD3TKK8</accession>
<keyword evidence="3" id="KW-1185">Reference proteome</keyword>
<dbReference type="Proteomes" id="UP001279734">
    <property type="component" value="Unassembled WGS sequence"/>
</dbReference>
<evidence type="ECO:0000313" key="3">
    <source>
        <dbReference type="Proteomes" id="UP001279734"/>
    </source>
</evidence>
<dbReference type="InterPro" id="IPR025422">
    <property type="entry name" value="TGA_domain"/>
</dbReference>
<dbReference type="InterPro" id="IPR051886">
    <property type="entry name" value="Seed_Dev/Stress_Resp_Reg"/>
</dbReference>
<dbReference type="Pfam" id="PF14144">
    <property type="entry name" value="DOG1"/>
    <property type="match status" value="1"/>
</dbReference>
<feature type="domain" description="DOG1" evidence="1">
    <location>
        <begin position="8"/>
        <end position="238"/>
    </location>
</feature>
<sequence>MRMSFPAEETFAGFFERWMKQLEDHLRNLITSAKEGGEPDYESVVSNITAHHKAYYAAKWAAAPEDVLAFFSPSWLSPFEKAYLWATGWKPSTTFRLVESLRQTRAPLTSLTQMSEEQVKRIEKLRARTRLEEEGVEREMERQQVAVANRKMVELARLSSRVREGDAGRSEVDRLVEAAVSGLLAGLVSVMKAADRARLKTLKGVLDVLGPRQCADFLAVFSLLQIQQRRWGSQRESLAETT</sequence>
<dbReference type="PROSITE" id="PS51806">
    <property type="entry name" value="DOG1"/>
    <property type="match status" value="1"/>
</dbReference>
<comment type="caution">
    <text evidence="2">The sequence shown here is derived from an EMBL/GenBank/DDBJ whole genome shotgun (WGS) entry which is preliminary data.</text>
</comment>
<organism evidence="2 3">
    <name type="scientific">Nepenthes gracilis</name>
    <name type="common">Slender pitcher plant</name>
    <dbReference type="NCBI Taxonomy" id="150966"/>
    <lineage>
        <taxon>Eukaryota</taxon>
        <taxon>Viridiplantae</taxon>
        <taxon>Streptophyta</taxon>
        <taxon>Embryophyta</taxon>
        <taxon>Tracheophyta</taxon>
        <taxon>Spermatophyta</taxon>
        <taxon>Magnoliopsida</taxon>
        <taxon>eudicotyledons</taxon>
        <taxon>Gunneridae</taxon>
        <taxon>Pentapetalae</taxon>
        <taxon>Caryophyllales</taxon>
        <taxon>Nepenthaceae</taxon>
        <taxon>Nepenthes</taxon>
    </lineage>
</organism>
<reference evidence="2" key="1">
    <citation type="submission" date="2023-05" db="EMBL/GenBank/DDBJ databases">
        <title>Nepenthes gracilis genome sequencing.</title>
        <authorList>
            <person name="Fukushima K."/>
        </authorList>
    </citation>
    <scope>NUCLEOTIDE SEQUENCE</scope>
    <source>
        <strain evidence="2">SING2019-196</strain>
    </source>
</reference>
<name>A0AAD3TKK8_NEPGR</name>
<dbReference type="PANTHER" id="PTHR46354:SF2">
    <property type="entry name" value="PROTEIN DOG1-LIKE 4"/>
    <property type="match status" value="1"/>
</dbReference>